<protein>
    <submittedName>
        <fullName evidence="1">Uncharacterized protein</fullName>
    </submittedName>
</protein>
<evidence type="ECO:0000313" key="1">
    <source>
        <dbReference type="EMBL" id="TXK56758.1"/>
    </source>
</evidence>
<dbReference type="Proteomes" id="UP000321317">
    <property type="component" value="Unassembled WGS sequence"/>
</dbReference>
<name>A0ABY3L114_9BACT</name>
<organism evidence="1 2">
    <name type="scientific">Campylobacter helveticus</name>
    <dbReference type="NCBI Taxonomy" id="28898"/>
    <lineage>
        <taxon>Bacteria</taxon>
        <taxon>Pseudomonadati</taxon>
        <taxon>Campylobacterota</taxon>
        <taxon>Epsilonproteobacteria</taxon>
        <taxon>Campylobacterales</taxon>
        <taxon>Campylobacteraceae</taxon>
        <taxon>Campylobacter</taxon>
    </lineage>
</organism>
<comment type="caution">
    <text evidence="1">The sequence shown here is derived from an EMBL/GenBank/DDBJ whole genome shotgun (WGS) entry which is preliminary data.</text>
</comment>
<reference evidence="1 2" key="1">
    <citation type="submission" date="2019-08" db="EMBL/GenBank/DDBJ databases">
        <title>Rapid identification of Enteric Bacteria from Whole Genome Sequences (WGS) using Average Nucleotide Identity (ANI).</title>
        <authorList>
            <person name="Lane C."/>
        </authorList>
    </citation>
    <scope>NUCLEOTIDE SEQUENCE [LARGE SCALE GENOMIC DNA]</scope>
    <source>
        <strain evidence="1 2">D4984</strain>
    </source>
</reference>
<accession>A0ABY3L114</accession>
<keyword evidence="2" id="KW-1185">Reference proteome</keyword>
<dbReference type="EMBL" id="VRMA01000052">
    <property type="protein sequence ID" value="TXK56758.1"/>
    <property type="molecule type" value="Genomic_DNA"/>
</dbReference>
<dbReference type="RefSeq" id="WP_147734638.1">
    <property type="nucleotide sequence ID" value="NZ_JAPMRF010000012.1"/>
</dbReference>
<proteinExistence type="predicted"/>
<sequence length="68" mass="7597">MQEALFRKNLNALRNPILKQTLSNIKQSKFKLIVGKNELDVNLLDEGGGGGDVSKSLKRIEAEFRALQ</sequence>
<evidence type="ECO:0000313" key="2">
    <source>
        <dbReference type="Proteomes" id="UP000321317"/>
    </source>
</evidence>
<gene>
    <name evidence="1" type="ORF">FVD16_05810</name>
</gene>